<sequence length="112" mass="12268">MRRTFLLMVMFFSAGAAPAQRETPTPLKDDVPLDAYLDALAQISPAAREGASTYLDAFRRRCGRPLRTVELRQAIADGAGDPVLMAMMRAAFQRDPATLQHLSDSVSCVRGK</sequence>
<dbReference type="Proteomes" id="UP000321337">
    <property type="component" value="Unassembled WGS sequence"/>
</dbReference>
<keyword evidence="1" id="KW-0732">Signal</keyword>
<reference evidence="2 3" key="1">
    <citation type="submission" date="2019-07" db="EMBL/GenBank/DDBJ databases">
        <title>Whole genome shotgun sequence of Thiobacillus plumbophilus NBRC 107929.</title>
        <authorList>
            <person name="Hosoyama A."/>
            <person name="Uohara A."/>
            <person name="Ohji S."/>
            <person name="Ichikawa N."/>
        </authorList>
    </citation>
    <scope>NUCLEOTIDE SEQUENCE [LARGE SCALE GENOMIC DNA]</scope>
    <source>
        <strain evidence="2 3">NBRC 107929</strain>
    </source>
</reference>
<evidence type="ECO:0000256" key="1">
    <source>
        <dbReference type="SAM" id="SignalP"/>
    </source>
</evidence>
<dbReference type="OrthoDB" id="9180710at2"/>
<organism evidence="2 3">
    <name type="scientific">Sulfuriferula plumbiphila</name>
    <dbReference type="NCBI Taxonomy" id="171865"/>
    <lineage>
        <taxon>Bacteria</taxon>
        <taxon>Pseudomonadati</taxon>
        <taxon>Pseudomonadota</taxon>
        <taxon>Betaproteobacteria</taxon>
        <taxon>Nitrosomonadales</taxon>
        <taxon>Sulfuricellaceae</taxon>
        <taxon>Sulfuriferula</taxon>
    </lineage>
</organism>
<comment type="caution">
    <text evidence="2">The sequence shown here is derived from an EMBL/GenBank/DDBJ whole genome shotgun (WGS) entry which is preliminary data.</text>
</comment>
<dbReference type="EMBL" id="BKAD01000029">
    <property type="protein sequence ID" value="GEP31397.1"/>
    <property type="molecule type" value="Genomic_DNA"/>
</dbReference>
<proteinExistence type="predicted"/>
<name>A0A512LA95_9PROT</name>
<evidence type="ECO:0000313" key="2">
    <source>
        <dbReference type="EMBL" id="GEP31397.1"/>
    </source>
</evidence>
<protein>
    <submittedName>
        <fullName evidence="2">Uncharacterized protein</fullName>
    </submittedName>
</protein>
<keyword evidence="3" id="KW-1185">Reference proteome</keyword>
<evidence type="ECO:0000313" key="3">
    <source>
        <dbReference type="Proteomes" id="UP000321337"/>
    </source>
</evidence>
<gene>
    <name evidence="2" type="ORF">TPL01_25350</name>
</gene>
<accession>A0A512LA95</accession>
<feature type="chain" id="PRO_5022166820" evidence="1">
    <location>
        <begin position="22"/>
        <end position="112"/>
    </location>
</feature>
<dbReference type="AlphaFoldDB" id="A0A512LA95"/>
<dbReference type="RefSeq" id="WP_147074330.1">
    <property type="nucleotide sequence ID" value="NZ_AP021884.1"/>
</dbReference>
<feature type="signal peptide" evidence="1">
    <location>
        <begin position="1"/>
        <end position="21"/>
    </location>
</feature>